<dbReference type="PROSITE" id="PS51163">
    <property type="entry name" value="YRDC"/>
    <property type="match status" value="1"/>
</dbReference>
<dbReference type="InterPro" id="IPR017945">
    <property type="entry name" value="DHBP_synth_RibB-like_a/b_dom"/>
</dbReference>
<dbReference type="InterPro" id="IPR004421">
    <property type="entry name" value="Carbamoyltransferase_HypF"/>
</dbReference>
<feature type="region of interest" description="Disordered" evidence="10">
    <location>
        <begin position="1"/>
        <end position="23"/>
    </location>
</feature>
<dbReference type="PROSITE" id="PS51160">
    <property type="entry name" value="ACYLPHOSPHATASE_3"/>
    <property type="match status" value="1"/>
</dbReference>
<dbReference type="AlphaFoldDB" id="Q726N9"/>
<gene>
    <name evidence="13" type="primary">hypF</name>
    <name evidence="13" type="ordered locus">DVU_3067</name>
</gene>
<name>Q726N9_NITV2</name>
<protein>
    <recommendedName>
        <fullName evidence="8">Carbamoyltransferase</fullName>
        <ecNumber evidence="8">6.2.-.-</ecNumber>
    </recommendedName>
</protein>
<evidence type="ECO:0000256" key="5">
    <source>
        <dbReference type="ARBA" id="ARBA00022771"/>
    </source>
</evidence>
<proteinExistence type="inferred from homology"/>
<dbReference type="STRING" id="882.DVU_3067"/>
<dbReference type="PROSITE" id="PS00150">
    <property type="entry name" value="ACYLPHOSPHATASE_1"/>
    <property type="match status" value="1"/>
</dbReference>
<feature type="domain" description="YrdC-like" evidence="12">
    <location>
        <begin position="258"/>
        <end position="464"/>
    </location>
</feature>
<dbReference type="InterPro" id="IPR006070">
    <property type="entry name" value="Sua5-like_dom"/>
</dbReference>
<dbReference type="NCBIfam" id="TIGR00143">
    <property type="entry name" value="hypF"/>
    <property type="match status" value="1"/>
</dbReference>
<dbReference type="Gene3D" id="3.30.420.40">
    <property type="match status" value="1"/>
</dbReference>
<dbReference type="GO" id="GO:0051604">
    <property type="term" value="P:protein maturation"/>
    <property type="evidence" value="ECO:0007669"/>
    <property type="project" value="TreeGrafter"/>
</dbReference>
<dbReference type="PATRIC" id="fig|882.5.peg.2784"/>
<dbReference type="Gene3D" id="3.30.110.120">
    <property type="match status" value="1"/>
</dbReference>
<dbReference type="InterPro" id="IPR055128">
    <property type="entry name" value="HypF_C_2"/>
</dbReference>
<keyword evidence="5" id="KW-0863">Zinc-finger</keyword>
<dbReference type="SUPFAM" id="SSF55821">
    <property type="entry name" value="YrdC/RibB"/>
    <property type="match status" value="1"/>
</dbReference>
<dbReference type="InterPro" id="IPR041440">
    <property type="entry name" value="HypF_C"/>
</dbReference>
<evidence type="ECO:0000256" key="1">
    <source>
        <dbReference type="ARBA" id="ARBA00004711"/>
    </source>
</evidence>
<keyword evidence="6" id="KW-0862">Zinc</keyword>
<feature type="domain" description="Acylphosphatase-like" evidence="11">
    <location>
        <begin position="60"/>
        <end position="147"/>
    </location>
</feature>
<keyword evidence="4" id="KW-0479">Metal-binding</keyword>
<dbReference type="Pfam" id="PF17788">
    <property type="entry name" value="HypF_C"/>
    <property type="match status" value="1"/>
</dbReference>
<dbReference type="UniPathway" id="UPA00335"/>
<evidence type="ECO:0000256" key="7">
    <source>
        <dbReference type="ARBA" id="ARBA00048220"/>
    </source>
</evidence>
<dbReference type="Pfam" id="PF00708">
    <property type="entry name" value="Acylphosphatase"/>
    <property type="match status" value="1"/>
</dbReference>
<evidence type="ECO:0000256" key="9">
    <source>
        <dbReference type="PROSITE-ProRule" id="PRU00520"/>
    </source>
</evidence>
<evidence type="ECO:0000313" key="14">
    <source>
        <dbReference type="Proteomes" id="UP000002194"/>
    </source>
</evidence>
<dbReference type="PaxDb" id="882-DVU_3067"/>
<evidence type="ECO:0000256" key="8">
    <source>
        <dbReference type="PIRNR" id="PIRNR006256"/>
    </source>
</evidence>
<dbReference type="GO" id="GO:0008270">
    <property type="term" value="F:zinc ion binding"/>
    <property type="evidence" value="ECO:0007669"/>
    <property type="project" value="UniProtKB-KW"/>
</dbReference>
<dbReference type="GO" id="GO:0003725">
    <property type="term" value="F:double-stranded RNA binding"/>
    <property type="evidence" value="ECO:0007669"/>
    <property type="project" value="InterPro"/>
</dbReference>
<dbReference type="PANTHER" id="PTHR42959">
    <property type="entry name" value="CARBAMOYLTRANSFERASE"/>
    <property type="match status" value="1"/>
</dbReference>
<evidence type="ECO:0000256" key="6">
    <source>
        <dbReference type="ARBA" id="ARBA00022833"/>
    </source>
</evidence>
<dbReference type="Pfam" id="PF07503">
    <property type="entry name" value="zf-HYPF"/>
    <property type="match status" value="2"/>
</dbReference>
<dbReference type="SUPFAM" id="SSF54975">
    <property type="entry name" value="Acylphosphatase/BLUF domain-like"/>
    <property type="match status" value="1"/>
</dbReference>
<dbReference type="EnsemblBacteria" id="AAS97538">
    <property type="protein sequence ID" value="AAS97538"/>
    <property type="gene ID" value="DVU_3067"/>
</dbReference>
<dbReference type="InterPro" id="IPR051060">
    <property type="entry name" value="Carbamoyltrans_HypF-like"/>
</dbReference>
<sequence>MPLSTGRTLPRYGAGHTGEPERPMIRRNNLQERHSLCNPAPLPHRRMMRYAAQMPPTPLRRRFVVSGQVQGVGFRPFVFRIATGHALTGTVSNTSEGVFIEVQGPHEAVEAFGDDLVGKLPPLAQVVSCEHEDLPLVAGETDFIIVASSGGHGHQVLISPDMAVCDDCLADMRDPAGRRYRYPFTNCTNCGPRYTITRSIPYDRDKTSMACFPLCPACRAEYEDPMDRRFHAQPNACPVCGPRLWLTARDGTTLAEGDYAITVTAHVLNTGRIAAIKGLGGFHLACDATDDAAVTTLRERKRRPHKPLAVMVPDMDTVRRIAAPTPDEERLILSQERPIVLCRARDDGPLASAVSPDTDHVGVMLPYTPLHHVLFDTLADLRREGGTSSRRTPSASDVCALVMTSGNASNEPICLGNRESLRRLAHIADAFLLHDRDILIRTDDSVVRAVQGEDGPLFMRRARGFVPRPVRLPDSGPCVLATGPELKNTLCITRNDMAFVSQHIGDMHNLETLGFFREIAAHLADILQVEPEAVVRDLHPDYMTTRWAEDCGLPVLALQHHYAHAYSVLAENGHEGPALCVTLDGTGYGDDGTIWGGEFLYVDSLELEHERLAHFSRLPLPGGETAIREPWRIAQGALWRLGMFEPDSRVWPWLPHREEASRMVGLMLDKGVNTPMASSCGRLFDAVSAMLGLCESITYEGQAAILLERIQDMSETTPYPCPLKDGVQPMVLDTAQLFLHAYVDWAMETPPGIIARRFHLGLIQGVADLAASLCGAMGLTTVGLSGGVMQNLTLAAGLPEALRARGLVPLVHRTLPPNDGCISLGQAAWGRRRLQRDNA</sequence>
<dbReference type="InterPro" id="IPR001792">
    <property type="entry name" value="Acylphosphatase-like_dom"/>
</dbReference>
<keyword evidence="14" id="KW-1185">Reference proteome</keyword>
<feature type="active site" evidence="9">
    <location>
        <position position="93"/>
    </location>
</feature>
<dbReference type="Pfam" id="PF22521">
    <property type="entry name" value="HypF_C_2"/>
    <property type="match status" value="1"/>
</dbReference>
<keyword evidence="9" id="KW-0378">Hydrolase</keyword>
<dbReference type="EMBL" id="AE017285">
    <property type="protein sequence ID" value="AAS97538.1"/>
    <property type="molecule type" value="Genomic_DNA"/>
</dbReference>
<dbReference type="Pfam" id="PF01300">
    <property type="entry name" value="Sua5_yciO_yrdC"/>
    <property type="match status" value="1"/>
</dbReference>
<evidence type="ECO:0000256" key="3">
    <source>
        <dbReference type="ARBA" id="ARBA00022598"/>
    </source>
</evidence>
<keyword evidence="3" id="KW-0436">Ligase</keyword>
<comment type="pathway">
    <text evidence="1">Protein modification; [NiFe] hydrogenase maturation.</text>
</comment>
<dbReference type="eggNOG" id="COG0068">
    <property type="taxonomic scope" value="Bacteria"/>
</dbReference>
<dbReference type="HOGENOM" id="CLU_009164_0_0_7"/>
<evidence type="ECO:0000256" key="4">
    <source>
        <dbReference type="ARBA" id="ARBA00022723"/>
    </source>
</evidence>
<dbReference type="InterPro" id="IPR017968">
    <property type="entry name" value="Acylphosphatase_CS"/>
</dbReference>
<comment type="similarity">
    <text evidence="2 8">Belongs to the carbamoyltransferase HypF family.</text>
</comment>
<dbReference type="KEGG" id="dvu:DVU_3067"/>
<feature type="active site" evidence="9">
    <location>
        <position position="75"/>
    </location>
</feature>
<dbReference type="EC" id="6.2.-.-" evidence="8"/>
<dbReference type="Proteomes" id="UP000002194">
    <property type="component" value="Chromosome"/>
</dbReference>
<dbReference type="Gene3D" id="3.30.420.360">
    <property type="match status" value="1"/>
</dbReference>
<dbReference type="PhylomeDB" id="Q726N9"/>
<dbReference type="InterPro" id="IPR011125">
    <property type="entry name" value="Znf_HypF"/>
</dbReference>
<dbReference type="PIRSF" id="PIRSF006256">
    <property type="entry name" value="CMPcnvr_hdrg_mat"/>
    <property type="match status" value="1"/>
</dbReference>
<evidence type="ECO:0000259" key="11">
    <source>
        <dbReference type="PROSITE" id="PS51160"/>
    </source>
</evidence>
<dbReference type="GO" id="GO:0003998">
    <property type="term" value="F:acylphosphatase activity"/>
    <property type="evidence" value="ECO:0007669"/>
    <property type="project" value="UniProtKB-EC"/>
</dbReference>
<organism evidence="13 14">
    <name type="scientific">Nitratidesulfovibrio vulgaris (strain ATCC 29579 / DSM 644 / CCUG 34227 / NCIMB 8303 / VKM B-1760 / Hildenborough)</name>
    <name type="common">Desulfovibrio vulgaris</name>
    <dbReference type="NCBI Taxonomy" id="882"/>
    <lineage>
        <taxon>Bacteria</taxon>
        <taxon>Pseudomonadati</taxon>
        <taxon>Thermodesulfobacteriota</taxon>
        <taxon>Desulfovibrionia</taxon>
        <taxon>Desulfovibrionales</taxon>
        <taxon>Desulfovibrionaceae</taxon>
        <taxon>Nitratidesulfovibrio</taxon>
    </lineage>
</organism>
<accession>Q726N9</accession>
<dbReference type="GO" id="GO:0016874">
    <property type="term" value="F:ligase activity"/>
    <property type="evidence" value="ECO:0007669"/>
    <property type="project" value="UniProtKB-UniRule"/>
</dbReference>
<dbReference type="PANTHER" id="PTHR42959:SF1">
    <property type="entry name" value="CARBAMOYLTRANSFERASE HYPF"/>
    <property type="match status" value="1"/>
</dbReference>
<evidence type="ECO:0000256" key="2">
    <source>
        <dbReference type="ARBA" id="ARBA00008097"/>
    </source>
</evidence>
<dbReference type="InterPro" id="IPR036046">
    <property type="entry name" value="Acylphosphatase-like_dom_sf"/>
</dbReference>
<evidence type="ECO:0000313" key="13">
    <source>
        <dbReference type="EMBL" id="AAS97538.1"/>
    </source>
</evidence>
<comment type="catalytic activity">
    <reaction evidence="7">
        <text>C-terminal L-cysteinyl-[HypE protein] + carbamoyl phosphate + ATP + H2O = C-terminal S-carboxamide-L-cysteinyl-[HypE protein] + AMP + phosphate + diphosphate + H(+)</text>
        <dbReference type="Rhea" id="RHEA:55636"/>
        <dbReference type="Rhea" id="RHEA-COMP:14247"/>
        <dbReference type="Rhea" id="RHEA-COMP:14392"/>
        <dbReference type="ChEBI" id="CHEBI:15377"/>
        <dbReference type="ChEBI" id="CHEBI:15378"/>
        <dbReference type="ChEBI" id="CHEBI:30616"/>
        <dbReference type="ChEBI" id="CHEBI:33019"/>
        <dbReference type="ChEBI" id="CHEBI:43474"/>
        <dbReference type="ChEBI" id="CHEBI:58228"/>
        <dbReference type="ChEBI" id="CHEBI:76913"/>
        <dbReference type="ChEBI" id="CHEBI:139126"/>
        <dbReference type="ChEBI" id="CHEBI:456215"/>
    </reaction>
</comment>
<dbReference type="SMR" id="Q726N9"/>
<dbReference type="OrthoDB" id="9808093at2"/>
<reference evidence="13 14" key="1">
    <citation type="journal article" date="2004" name="Nat. Biotechnol.">
        <title>The genome sequence of the anaerobic, sulfate-reducing bacterium Desulfovibrio vulgaris Hildenborough.</title>
        <authorList>
            <person name="Heidelberg J.F."/>
            <person name="Seshadri R."/>
            <person name="Haveman S.A."/>
            <person name="Hemme C.L."/>
            <person name="Paulsen I.T."/>
            <person name="Kolonay J.F."/>
            <person name="Eisen J.A."/>
            <person name="Ward N."/>
            <person name="Methe B."/>
            <person name="Brinkac L.M."/>
            <person name="Daugherty S.C."/>
            <person name="Deboy R.T."/>
            <person name="Dodson R.J."/>
            <person name="Durkin A.S."/>
            <person name="Madupu R."/>
            <person name="Nelson W.C."/>
            <person name="Sullivan S.A."/>
            <person name="Fouts D."/>
            <person name="Haft D.H."/>
            <person name="Selengut J."/>
            <person name="Peterson J.D."/>
            <person name="Davidsen T.M."/>
            <person name="Zafar N."/>
            <person name="Zhou L."/>
            <person name="Radune D."/>
            <person name="Dimitrov G."/>
            <person name="Hance M."/>
            <person name="Tran K."/>
            <person name="Khouri H."/>
            <person name="Gill J."/>
            <person name="Utterback T.R."/>
            <person name="Feldblyum T.V."/>
            <person name="Wall J.D."/>
            <person name="Voordouw G."/>
            <person name="Fraser C.M."/>
        </authorList>
    </citation>
    <scope>NUCLEOTIDE SEQUENCE [LARGE SCALE GENOMIC DNA]</scope>
    <source>
        <strain evidence="14">ATCC 29579 / DSM 644 / NCIMB 8303 / VKM B-1760 / Hildenborough</strain>
    </source>
</reference>
<comment type="catalytic activity">
    <reaction evidence="9">
        <text>an acyl phosphate + H2O = a carboxylate + phosphate + H(+)</text>
        <dbReference type="Rhea" id="RHEA:14965"/>
        <dbReference type="ChEBI" id="CHEBI:15377"/>
        <dbReference type="ChEBI" id="CHEBI:15378"/>
        <dbReference type="ChEBI" id="CHEBI:29067"/>
        <dbReference type="ChEBI" id="CHEBI:43474"/>
        <dbReference type="ChEBI" id="CHEBI:59918"/>
        <dbReference type="EC" id="3.6.1.7"/>
    </reaction>
</comment>
<evidence type="ECO:0000259" key="12">
    <source>
        <dbReference type="PROSITE" id="PS51163"/>
    </source>
</evidence>
<dbReference type="GO" id="GO:0016743">
    <property type="term" value="F:carboxyl- or carbamoyltransferase activity"/>
    <property type="evidence" value="ECO:0007669"/>
    <property type="project" value="UniProtKB-UniRule"/>
</dbReference>
<dbReference type="Gene3D" id="3.90.870.50">
    <property type="match status" value="1"/>
</dbReference>
<evidence type="ECO:0000256" key="10">
    <source>
        <dbReference type="SAM" id="MobiDB-lite"/>
    </source>
</evidence>